<dbReference type="EMBL" id="NCWV01000122">
    <property type="protein sequence ID" value="PAK87171.1"/>
    <property type="molecule type" value="Genomic_DNA"/>
</dbReference>
<proteinExistence type="predicted"/>
<accession>A0AAX0PXZ2</accession>
<gene>
    <name evidence="2" type="ORF">B8W88_13995</name>
</gene>
<evidence type="ECO:0000313" key="3">
    <source>
        <dbReference type="Proteomes" id="UP000215635"/>
    </source>
</evidence>
<dbReference type="RefSeq" id="WP_306453293.1">
    <property type="nucleotide sequence ID" value="NZ_NCWV01000122.1"/>
</dbReference>
<dbReference type="InterPro" id="IPR008044">
    <property type="entry name" value="Phage_lysin"/>
</dbReference>
<protein>
    <submittedName>
        <fullName evidence="2">Phage holin</fullName>
    </submittedName>
</protein>
<evidence type="ECO:0000313" key="2">
    <source>
        <dbReference type="EMBL" id="PAK87171.1"/>
    </source>
</evidence>
<name>A0AAX0PXZ2_9LACT</name>
<organism evidence="2 3">
    <name type="scientific">Lactococcus lactis</name>
    <dbReference type="NCBI Taxonomy" id="1358"/>
    <lineage>
        <taxon>Bacteria</taxon>
        <taxon>Bacillati</taxon>
        <taxon>Bacillota</taxon>
        <taxon>Bacilli</taxon>
        <taxon>Lactobacillales</taxon>
        <taxon>Streptococcaceae</taxon>
        <taxon>Lactococcus</taxon>
    </lineage>
</organism>
<reference evidence="2 3" key="1">
    <citation type="submission" date="2017-04" db="EMBL/GenBank/DDBJ databases">
        <title>Kefir bacterial isolates.</title>
        <authorList>
            <person name="Kim Y."/>
            <person name="Blasche S."/>
            <person name="Patil K.R."/>
        </authorList>
    </citation>
    <scope>NUCLEOTIDE SEQUENCE [LARGE SCALE GENOMIC DNA]</scope>
    <source>
        <strain evidence="2 3">OG2</strain>
    </source>
</reference>
<dbReference type="Proteomes" id="UP000215635">
    <property type="component" value="Unassembled WGS sequence"/>
</dbReference>
<comment type="caution">
    <text evidence="2">The sequence shown here is derived from an EMBL/GenBank/DDBJ whole genome shotgun (WGS) entry which is preliminary data.</text>
</comment>
<dbReference type="Pfam" id="PF05382">
    <property type="entry name" value="Amidase_5"/>
    <property type="match status" value="1"/>
</dbReference>
<dbReference type="AlphaFoldDB" id="A0AAX0PXZ2"/>
<feature type="non-terminal residue" evidence="2">
    <location>
        <position position="55"/>
    </location>
</feature>
<feature type="domain" description="Bacteriophage lysin" evidence="1">
    <location>
        <begin position="3"/>
        <end position="55"/>
    </location>
</feature>
<evidence type="ECO:0000259" key="1">
    <source>
        <dbReference type="Pfam" id="PF05382"/>
    </source>
</evidence>
<sequence>MPSIENMIAWMQARKGKVTYSMTSRMGPSSYDCSSSVFFAMIAGGFLSAGSMGNT</sequence>